<keyword evidence="3" id="KW-1185">Reference proteome</keyword>
<dbReference type="KEGG" id="tjr:TherJR_1019"/>
<dbReference type="RefSeq" id="WP_013119903.1">
    <property type="nucleotide sequence ID" value="NC_014152.1"/>
</dbReference>
<organism evidence="2 3">
    <name type="scientific">Thermincola potens (strain JR)</name>
    <dbReference type="NCBI Taxonomy" id="635013"/>
    <lineage>
        <taxon>Bacteria</taxon>
        <taxon>Bacillati</taxon>
        <taxon>Bacillota</taxon>
        <taxon>Clostridia</taxon>
        <taxon>Eubacteriales</taxon>
        <taxon>Thermincolaceae</taxon>
        <taxon>Thermincola</taxon>
    </lineage>
</organism>
<feature type="transmembrane region" description="Helical" evidence="1">
    <location>
        <begin position="7"/>
        <end position="28"/>
    </location>
</feature>
<evidence type="ECO:0000313" key="3">
    <source>
        <dbReference type="Proteomes" id="UP000002377"/>
    </source>
</evidence>
<dbReference type="STRING" id="635013.TherJR_1019"/>
<evidence type="ECO:0000256" key="1">
    <source>
        <dbReference type="SAM" id="Phobius"/>
    </source>
</evidence>
<reference evidence="2 3" key="1">
    <citation type="submission" date="2010-05" db="EMBL/GenBank/DDBJ databases">
        <title>Complete sequence of Thermincola sp. JR.</title>
        <authorList>
            <consortium name="US DOE Joint Genome Institute"/>
            <person name="Lucas S."/>
            <person name="Copeland A."/>
            <person name="Lapidus A."/>
            <person name="Cheng J.-F."/>
            <person name="Bruce D."/>
            <person name="Goodwin L."/>
            <person name="Pitluck S."/>
            <person name="Chertkov O."/>
            <person name="Detter J.C."/>
            <person name="Han C."/>
            <person name="Tapia R."/>
            <person name="Land M."/>
            <person name="Hauser L."/>
            <person name="Kyrpides N."/>
            <person name="Mikhailova N."/>
            <person name="Hazen T.C."/>
            <person name="Woyke T."/>
        </authorList>
    </citation>
    <scope>NUCLEOTIDE SEQUENCE [LARGE SCALE GENOMIC DNA]</scope>
    <source>
        <strain evidence="2 3">JR</strain>
    </source>
</reference>
<accession>D5XE13</accession>
<protein>
    <submittedName>
        <fullName evidence="2">Uncharacterized protein</fullName>
    </submittedName>
</protein>
<keyword evidence="1" id="KW-0472">Membrane</keyword>
<evidence type="ECO:0000313" key="2">
    <source>
        <dbReference type="EMBL" id="ADG81884.1"/>
    </source>
</evidence>
<name>D5XE13_THEPJ</name>
<keyword evidence="1" id="KW-1133">Transmembrane helix</keyword>
<proteinExistence type="predicted"/>
<dbReference type="AlphaFoldDB" id="D5XE13"/>
<dbReference type="EMBL" id="CP002028">
    <property type="protein sequence ID" value="ADG81884.1"/>
    <property type="molecule type" value="Genomic_DNA"/>
</dbReference>
<dbReference type="HOGENOM" id="CLU_1414572_0_0_9"/>
<keyword evidence="1" id="KW-0812">Transmembrane</keyword>
<dbReference type="Proteomes" id="UP000002377">
    <property type="component" value="Chromosome"/>
</dbReference>
<sequence>MRTGKNYVKWVIGGFLFIAICGGLYWLLHQSDNETKRETRNQEFISLQVVQFYLHLPGGDIIIGRKNPNFRKVLQLAEDVVTSVSEPLVSPLEGVREVEKAVYEIQSNSVALSVWLINPQKISTKIPAKDGETADKFKNRVIETDRIMIVLGGKYMGQVLTKEPGRDDKWLAWKVSHEQLMRLVDVVRVGGL</sequence>
<gene>
    <name evidence="2" type="ordered locus">TherJR_1019</name>
</gene>